<organism evidence="2">
    <name type="scientific">Dolomedes fimbriatus</name>
    <dbReference type="NCBI Taxonomy" id="1432569"/>
    <lineage>
        <taxon>Eukaryota</taxon>
        <taxon>Metazoa</taxon>
        <taxon>Ecdysozoa</taxon>
        <taxon>Arthropoda</taxon>
        <taxon>Chelicerata</taxon>
        <taxon>Arachnida</taxon>
        <taxon>Araneae</taxon>
        <taxon>Araneomorphae</taxon>
        <taxon>Entelegynae</taxon>
        <taxon>Lycosoidea</taxon>
        <taxon>Pisauridae</taxon>
        <taxon>Dolomedes</taxon>
    </lineage>
</organism>
<dbReference type="AlphaFoldDB" id="A0A0K1D842"/>
<reference evidence="2" key="1">
    <citation type="journal article" date="2014" name="Sci. Data">
        <title>Comprehensive analysis of the venom gland transcriptome of the spider Dolomedes fimbriatus.</title>
        <authorList>
            <person name="Kozlov S.A."/>
            <person name="Lazarev V.N."/>
            <person name="Kostryukova E.S."/>
            <person name="Selezneva O.V."/>
            <person name="Ospanova E.A."/>
            <person name="Alexeev D.G."/>
            <person name="Govorun V.M."/>
            <person name="Grishin E.V."/>
        </authorList>
    </citation>
    <scope>NUCLEOTIDE SEQUENCE</scope>
</reference>
<protein>
    <submittedName>
        <fullName evidence="2">Putative neurotoxin LTDF 01-06</fullName>
    </submittedName>
</protein>
<keyword evidence="2" id="KW-0528">Neurotoxin</keyword>
<keyword evidence="2" id="KW-0800">Toxin</keyword>
<accession>A0A0K1D842</accession>
<name>A0A0K1D842_9ARAC</name>
<feature type="signal peptide" evidence="1">
    <location>
        <begin position="1"/>
        <end position="16"/>
    </location>
</feature>
<proteinExistence type="evidence at transcript level"/>
<feature type="chain" id="PRO_5005458191" evidence="1">
    <location>
        <begin position="17"/>
        <end position="129"/>
    </location>
</feature>
<keyword evidence="1" id="KW-0732">Signal</keyword>
<evidence type="ECO:0000256" key="1">
    <source>
        <dbReference type="SAM" id="SignalP"/>
    </source>
</evidence>
<dbReference type="EMBL" id="KP792824">
    <property type="protein sequence ID" value="AKT08900.1"/>
    <property type="molecule type" value="mRNA"/>
</dbReference>
<evidence type="ECO:0000313" key="2">
    <source>
        <dbReference type="EMBL" id="AKT08900.1"/>
    </source>
</evidence>
<reference evidence="2" key="2">
    <citation type="submission" date="2015-02" db="EMBL/GenBank/DDBJ databases">
        <authorList>
            <person name="Chooi Y.-H."/>
        </authorList>
    </citation>
    <scope>NUCLEOTIDE SEQUENCE</scope>
</reference>
<sequence>MKILLVFISVLYLVHSFTQEAEKEAIELLEEIAVRDAEPLQAEVAVKEEARACVPRGQSCKSDCDCCAGDWDQCNFWGTCVLGTARDCFDKQENCKVKPKKMYPWSPKQKKLRLENCPKGNHQTGKNIG</sequence>